<name>A0A1C3K846_9BURK</name>
<evidence type="ECO:0000256" key="2">
    <source>
        <dbReference type="SAM" id="Phobius"/>
    </source>
</evidence>
<dbReference type="Proteomes" id="UP000078558">
    <property type="component" value="Chromosome I"/>
</dbReference>
<keyword evidence="5" id="KW-1185">Reference proteome</keyword>
<reference evidence="4 5" key="2">
    <citation type="submission" date="2017-08" db="EMBL/GenBank/DDBJ databases">
        <authorList>
            <person name="de Groot N.N."/>
        </authorList>
    </citation>
    <scope>NUCLEOTIDE SEQUENCE [LARGE SCALE GENOMIC DNA]</scope>
    <source>
        <strain evidence="4">Orrdi1</strain>
    </source>
</reference>
<feature type="compositionally biased region" description="Low complexity" evidence="1">
    <location>
        <begin position="20"/>
        <end position="29"/>
    </location>
</feature>
<feature type="transmembrane region" description="Helical" evidence="2">
    <location>
        <begin position="63"/>
        <end position="82"/>
    </location>
</feature>
<gene>
    <name evidence="3" type="ORF">ODI_02467</name>
    <name evidence="4" type="ORF">ODI_R1213</name>
</gene>
<protein>
    <submittedName>
        <fullName evidence="3">Uncharacterized protein</fullName>
    </submittedName>
</protein>
<proteinExistence type="predicted"/>
<keyword evidence="2" id="KW-0812">Transmembrane</keyword>
<feature type="region of interest" description="Disordered" evidence="1">
    <location>
        <begin position="1"/>
        <end position="29"/>
    </location>
</feature>
<reference evidence="3 5" key="1">
    <citation type="submission" date="2016-06" db="EMBL/GenBank/DDBJ databases">
        <authorList>
            <person name="Kjaerup R.B."/>
            <person name="Dalgaard T.S."/>
            <person name="Juul-Madsen H.R."/>
        </authorList>
    </citation>
    <scope>NUCLEOTIDE SEQUENCE [LARGE SCALE GENOMIC DNA]</scope>
    <source>
        <strain evidence="3">Orrdi1</strain>
    </source>
</reference>
<accession>A0A1C3K846</accession>
<keyword evidence="2" id="KW-0472">Membrane</keyword>
<dbReference type="STRING" id="1851544.ODI_02467"/>
<dbReference type="EMBL" id="FLRC01000054">
    <property type="protein sequence ID" value="SBT27565.1"/>
    <property type="molecule type" value="Genomic_DNA"/>
</dbReference>
<evidence type="ECO:0000313" key="5">
    <source>
        <dbReference type="Proteomes" id="UP000078558"/>
    </source>
</evidence>
<organism evidence="3 5">
    <name type="scientific">Orrella dioscoreae</name>
    <dbReference type="NCBI Taxonomy" id="1851544"/>
    <lineage>
        <taxon>Bacteria</taxon>
        <taxon>Pseudomonadati</taxon>
        <taxon>Pseudomonadota</taxon>
        <taxon>Betaproteobacteria</taxon>
        <taxon>Burkholderiales</taxon>
        <taxon>Alcaligenaceae</taxon>
        <taxon>Orrella</taxon>
    </lineage>
</organism>
<sequence length="87" mass="9261">MGDRLARQHAASDPWIATMTTTTSSAPPRTVSSVASTLAEKIAPSDLAGQGAWDNNSRIPWQAWPLSLLGAFLFLVVLPWMAHGAGM</sequence>
<dbReference type="AlphaFoldDB" id="A0A1C3K846"/>
<dbReference type="KEGG" id="odi:ODI_R1213"/>
<keyword evidence="2" id="KW-1133">Transmembrane helix</keyword>
<evidence type="ECO:0000313" key="3">
    <source>
        <dbReference type="EMBL" id="SBT27565.1"/>
    </source>
</evidence>
<evidence type="ECO:0000256" key="1">
    <source>
        <dbReference type="SAM" id="MobiDB-lite"/>
    </source>
</evidence>
<evidence type="ECO:0000313" key="4">
    <source>
        <dbReference type="EMBL" id="SOE48066.1"/>
    </source>
</evidence>
<dbReference type="EMBL" id="LT907988">
    <property type="protein sequence ID" value="SOE48066.1"/>
    <property type="molecule type" value="Genomic_DNA"/>
</dbReference>